<feature type="region of interest" description="Disordered" evidence="1">
    <location>
        <begin position="1"/>
        <end position="22"/>
    </location>
</feature>
<reference evidence="2" key="1">
    <citation type="submission" date="2022-01" db="EMBL/GenBank/DDBJ databases">
        <authorList>
            <person name="King R."/>
        </authorList>
    </citation>
    <scope>NUCLEOTIDE SEQUENCE</scope>
</reference>
<sequence>TKLSRASSVHGPSHPGESSIADNKLIINSLTGRGGGRRRIFDREIPAKRISPPEPVCIKRSWHLDKDNKLAAPDWICLGQNRREREEGQKKKTVYSSWKLEDRDKFTCAPLQRRGGVFGQAQRPPRTVQSPLRIAPLYPSIEIDFVPVWKAVRTPLIILVAQREVWGEGRGGTTYGDEAESRASNGGANLVVRFPLPGLTALQTVNYTVSSVLSRRITI</sequence>
<feature type="non-terminal residue" evidence="2">
    <location>
        <position position="1"/>
    </location>
</feature>
<accession>A0A9P0MWF5</accession>
<dbReference type="AlphaFoldDB" id="A0A9P0MWF5"/>
<gene>
    <name evidence="2" type="ORF">NEZAVI_LOCUS14144</name>
</gene>
<organism evidence="2 3">
    <name type="scientific">Nezara viridula</name>
    <name type="common">Southern green stink bug</name>
    <name type="synonym">Cimex viridulus</name>
    <dbReference type="NCBI Taxonomy" id="85310"/>
    <lineage>
        <taxon>Eukaryota</taxon>
        <taxon>Metazoa</taxon>
        <taxon>Ecdysozoa</taxon>
        <taxon>Arthropoda</taxon>
        <taxon>Hexapoda</taxon>
        <taxon>Insecta</taxon>
        <taxon>Pterygota</taxon>
        <taxon>Neoptera</taxon>
        <taxon>Paraneoptera</taxon>
        <taxon>Hemiptera</taxon>
        <taxon>Heteroptera</taxon>
        <taxon>Panheteroptera</taxon>
        <taxon>Pentatomomorpha</taxon>
        <taxon>Pentatomoidea</taxon>
        <taxon>Pentatomidae</taxon>
        <taxon>Pentatominae</taxon>
        <taxon>Nezara</taxon>
    </lineage>
</organism>
<proteinExistence type="predicted"/>
<evidence type="ECO:0000313" key="2">
    <source>
        <dbReference type="EMBL" id="CAH1406136.1"/>
    </source>
</evidence>
<dbReference type="Proteomes" id="UP001152798">
    <property type="component" value="Chromosome 6"/>
</dbReference>
<dbReference type="EMBL" id="OV725082">
    <property type="protein sequence ID" value="CAH1406136.1"/>
    <property type="molecule type" value="Genomic_DNA"/>
</dbReference>
<name>A0A9P0MWF5_NEZVI</name>
<keyword evidence="3" id="KW-1185">Reference proteome</keyword>
<protein>
    <submittedName>
        <fullName evidence="2">Uncharacterized protein</fullName>
    </submittedName>
</protein>
<evidence type="ECO:0000313" key="3">
    <source>
        <dbReference type="Proteomes" id="UP001152798"/>
    </source>
</evidence>
<evidence type="ECO:0000256" key="1">
    <source>
        <dbReference type="SAM" id="MobiDB-lite"/>
    </source>
</evidence>